<keyword evidence="16" id="KW-1185">Reference proteome</keyword>
<evidence type="ECO:0000256" key="8">
    <source>
        <dbReference type="ARBA" id="ARBA00022679"/>
    </source>
</evidence>
<evidence type="ECO:0000313" key="15">
    <source>
        <dbReference type="EMBL" id="KRN03778.1"/>
    </source>
</evidence>
<evidence type="ECO:0000256" key="3">
    <source>
        <dbReference type="ARBA" id="ARBA00012328"/>
    </source>
</evidence>
<dbReference type="CDD" id="cd18084">
    <property type="entry name" value="RsmE-like"/>
    <property type="match status" value="1"/>
</dbReference>
<evidence type="ECO:0000259" key="14">
    <source>
        <dbReference type="Pfam" id="PF20260"/>
    </source>
</evidence>
<evidence type="ECO:0000256" key="4">
    <source>
        <dbReference type="ARBA" id="ARBA00013673"/>
    </source>
</evidence>
<keyword evidence="6 12" id="KW-0698">rRNA processing</keyword>
<evidence type="ECO:0000256" key="10">
    <source>
        <dbReference type="ARBA" id="ARBA00025699"/>
    </source>
</evidence>
<evidence type="ECO:0000256" key="5">
    <source>
        <dbReference type="ARBA" id="ARBA00022490"/>
    </source>
</evidence>
<dbReference type="GO" id="GO:0070042">
    <property type="term" value="F:rRNA (uridine-N3-)-methyltransferase activity"/>
    <property type="evidence" value="ECO:0007669"/>
    <property type="project" value="TreeGrafter"/>
</dbReference>
<dbReference type="STRING" id="1423744.FC86_GL000890"/>
<dbReference type="Pfam" id="PF20260">
    <property type="entry name" value="PUA_4"/>
    <property type="match status" value="1"/>
</dbReference>
<dbReference type="InterPro" id="IPR029026">
    <property type="entry name" value="tRNA_m1G_MTases_N"/>
</dbReference>
<dbReference type="PATRIC" id="fig|1423744.4.peg.915"/>
<evidence type="ECO:0000259" key="13">
    <source>
        <dbReference type="Pfam" id="PF04452"/>
    </source>
</evidence>
<dbReference type="EMBL" id="AYZL01000020">
    <property type="protein sequence ID" value="KRN03778.1"/>
    <property type="molecule type" value="Genomic_DNA"/>
</dbReference>
<comment type="caution">
    <text evidence="15">The sequence shown here is derived from an EMBL/GenBank/DDBJ whole genome shotgun (WGS) entry which is preliminary data.</text>
</comment>
<keyword evidence="7 12" id="KW-0489">Methyltransferase</keyword>
<dbReference type="Proteomes" id="UP000051378">
    <property type="component" value="Unassembled WGS sequence"/>
</dbReference>
<dbReference type="GO" id="GO:0070475">
    <property type="term" value="P:rRNA base methylation"/>
    <property type="evidence" value="ECO:0007669"/>
    <property type="project" value="TreeGrafter"/>
</dbReference>
<evidence type="ECO:0000256" key="6">
    <source>
        <dbReference type="ARBA" id="ARBA00022552"/>
    </source>
</evidence>
<dbReference type="InterPro" id="IPR046886">
    <property type="entry name" value="RsmE_MTase_dom"/>
</dbReference>
<comment type="function">
    <text evidence="10 12">Specifically methylates the N3 position of the uracil ring of uridine 1498 (m3U1498) in 16S rRNA. Acts on the fully assembled 30S ribosomal subunit.</text>
</comment>
<dbReference type="PANTHER" id="PTHR30027:SF3">
    <property type="entry name" value="16S RRNA (URACIL(1498)-N(3))-METHYLTRANSFERASE"/>
    <property type="match status" value="1"/>
</dbReference>
<dbReference type="NCBIfam" id="TIGR00046">
    <property type="entry name" value="RsmE family RNA methyltransferase"/>
    <property type="match status" value="1"/>
</dbReference>
<dbReference type="InterPro" id="IPR046887">
    <property type="entry name" value="RsmE_PUA-like"/>
</dbReference>
<evidence type="ECO:0000256" key="11">
    <source>
        <dbReference type="ARBA" id="ARBA00047944"/>
    </source>
</evidence>
<evidence type="ECO:0000256" key="12">
    <source>
        <dbReference type="PIRNR" id="PIRNR015601"/>
    </source>
</evidence>
<keyword evidence="8 12" id="KW-0808">Transferase</keyword>
<comment type="subcellular location">
    <subcellularLocation>
        <location evidence="1 12">Cytoplasm</location>
    </subcellularLocation>
</comment>
<proteinExistence type="inferred from homology"/>
<organism evidence="15 16">
    <name type="scientific">Holzapfeliella floricola DSM 23037 = JCM 16512</name>
    <dbReference type="NCBI Taxonomy" id="1423744"/>
    <lineage>
        <taxon>Bacteria</taxon>
        <taxon>Bacillati</taxon>
        <taxon>Bacillota</taxon>
        <taxon>Bacilli</taxon>
        <taxon>Lactobacillales</taxon>
        <taxon>Lactobacillaceae</taxon>
        <taxon>Holzapfeliella</taxon>
    </lineage>
</organism>
<dbReference type="InterPro" id="IPR006700">
    <property type="entry name" value="RsmE"/>
</dbReference>
<accession>A0A0R2DI82</accession>
<gene>
    <name evidence="15" type="ORF">FC86_GL000890</name>
</gene>
<dbReference type="Gene3D" id="3.40.1280.10">
    <property type="match status" value="1"/>
</dbReference>
<feature type="domain" description="Ribosomal RNA small subunit methyltransferase E PUA-like" evidence="14">
    <location>
        <begin position="28"/>
        <end position="64"/>
    </location>
</feature>
<dbReference type="EC" id="2.1.1.193" evidence="3 12"/>
<evidence type="ECO:0000256" key="1">
    <source>
        <dbReference type="ARBA" id="ARBA00004496"/>
    </source>
</evidence>
<dbReference type="RefSeq" id="WP_056975092.1">
    <property type="nucleotide sequence ID" value="NZ_AYZL01000020.1"/>
</dbReference>
<dbReference type="SUPFAM" id="SSF88697">
    <property type="entry name" value="PUA domain-like"/>
    <property type="match status" value="1"/>
</dbReference>
<comment type="similarity">
    <text evidence="2 12">Belongs to the RNA methyltransferase RsmE family.</text>
</comment>
<dbReference type="InterPro" id="IPR029028">
    <property type="entry name" value="Alpha/beta_knot_MTases"/>
</dbReference>
<evidence type="ECO:0000256" key="9">
    <source>
        <dbReference type="ARBA" id="ARBA00022691"/>
    </source>
</evidence>
<dbReference type="SUPFAM" id="SSF75217">
    <property type="entry name" value="alpha/beta knot"/>
    <property type="match status" value="1"/>
</dbReference>
<dbReference type="Pfam" id="PF04452">
    <property type="entry name" value="Methyltrans_RNA"/>
    <property type="match status" value="1"/>
</dbReference>
<dbReference type="AlphaFoldDB" id="A0A0R2DI82"/>
<protein>
    <recommendedName>
        <fullName evidence="4 12">Ribosomal RNA small subunit methyltransferase E</fullName>
        <ecNumber evidence="3 12">2.1.1.193</ecNumber>
    </recommendedName>
</protein>
<sequence>MQHYFLEEPLVVDQIISLPKDIAHRVSRVRRSKVDDELELVDQNHHVFQAKIISLENKSVEVKIFAEQTRQVELQQDVTLLVGMPKKEKAEWIIQKGTELGANTFIFFNSRYAVAKLKADRLAKKLDRLNTIAKQAAEQSRRSIVPEVKVLDKLSDLSLSEFDQTVVAYEEAAKQSEKSNLVKVFEQVQPCQKLLGVFGPEGGLAQEEVSSLVNQGADVAALGPRILRVETAPLYFLSTLSYQTELRH</sequence>
<comment type="catalytic activity">
    <reaction evidence="11 12">
        <text>uridine(1498) in 16S rRNA + S-adenosyl-L-methionine = N(3)-methyluridine(1498) in 16S rRNA + S-adenosyl-L-homocysteine + H(+)</text>
        <dbReference type="Rhea" id="RHEA:42920"/>
        <dbReference type="Rhea" id="RHEA-COMP:10283"/>
        <dbReference type="Rhea" id="RHEA-COMP:10284"/>
        <dbReference type="ChEBI" id="CHEBI:15378"/>
        <dbReference type="ChEBI" id="CHEBI:57856"/>
        <dbReference type="ChEBI" id="CHEBI:59789"/>
        <dbReference type="ChEBI" id="CHEBI:65315"/>
        <dbReference type="ChEBI" id="CHEBI:74502"/>
        <dbReference type="EC" id="2.1.1.193"/>
    </reaction>
</comment>
<evidence type="ECO:0000313" key="16">
    <source>
        <dbReference type="Proteomes" id="UP000051378"/>
    </source>
</evidence>
<name>A0A0R2DI82_9LACO</name>
<reference evidence="15 16" key="1">
    <citation type="journal article" date="2015" name="Genome Announc.">
        <title>Expanding the biotechnology potential of lactobacilli through comparative genomics of 213 strains and associated genera.</title>
        <authorList>
            <person name="Sun Z."/>
            <person name="Harris H.M."/>
            <person name="McCann A."/>
            <person name="Guo C."/>
            <person name="Argimon S."/>
            <person name="Zhang W."/>
            <person name="Yang X."/>
            <person name="Jeffery I.B."/>
            <person name="Cooney J.C."/>
            <person name="Kagawa T.F."/>
            <person name="Liu W."/>
            <person name="Song Y."/>
            <person name="Salvetti E."/>
            <person name="Wrobel A."/>
            <person name="Rasinkangas P."/>
            <person name="Parkhill J."/>
            <person name="Rea M.C."/>
            <person name="O'Sullivan O."/>
            <person name="Ritari J."/>
            <person name="Douillard F.P."/>
            <person name="Paul Ross R."/>
            <person name="Yang R."/>
            <person name="Briner A.E."/>
            <person name="Felis G.E."/>
            <person name="de Vos W.M."/>
            <person name="Barrangou R."/>
            <person name="Klaenhammer T.R."/>
            <person name="Caufield P.W."/>
            <person name="Cui Y."/>
            <person name="Zhang H."/>
            <person name="O'Toole P.W."/>
        </authorList>
    </citation>
    <scope>NUCLEOTIDE SEQUENCE [LARGE SCALE GENOMIC DNA]</scope>
    <source>
        <strain evidence="15 16">DSM 23037</strain>
    </source>
</reference>
<evidence type="ECO:0000256" key="7">
    <source>
        <dbReference type="ARBA" id="ARBA00022603"/>
    </source>
</evidence>
<keyword evidence="5 12" id="KW-0963">Cytoplasm</keyword>
<evidence type="ECO:0000256" key="2">
    <source>
        <dbReference type="ARBA" id="ARBA00005528"/>
    </source>
</evidence>
<keyword evidence="9 12" id="KW-0949">S-adenosyl-L-methionine</keyword>
<dbReference type="InterPro" id="IPR015947">
    <property type="entry name" value="PUA-like_sf"/>
</dbReference>
<dbReference type="PIRSF" id="PIRSF015601">
    <property type="entry name" value="MTase_slr0722"/>
    <property type="match status" value="1"/>
</dbReference>
<feature type="domain" description="Ribosomal RNA small subunit methyltransferase E methyltransferase" evidence="13">
    <location>
        <begin position="73"/>
        <end position="240"/>
    </location>
</feature>
<dbReference type="GO" id="GO:0005737">
    <property type="term" value="C:cytoplasm"/>
    <property type="evidence" value="ECO:0007669"/>
    <property type="project" value="UniProtKB-SubCell"/>
</dbReference>
<dbReference type="PANTHER" id="PTHR30027">
    <property type="entry name" value="RIBOSOMAL RNA SMALL SUBUNIT METHYLTRANSFERASE E"/>
    <property type="match status" value="1"/>
</dbReference>